<proteinExistence type="predicted"/>
<feature type="region of interest" description="Disordered" evidence="1">
    <location>
        <begin position="23"/>
        <end position="49"/>
    </location>
</feature>
<evidence type="ECO:0008006" key="4">
    <source>
        <dbReference type="Google" id="ProtNLM"/>
    </source>
</evidence>
<evidence type="ECO:0000256" key="1">
    <source>
        <dbReference type="SAM" id="MobiDB-lite"/>
    </source>
</evidence>
<dbReference type="OrthoDB" id="2245989at2759"/>
<dbReference type="PANTHER" id="PTHR38116">
    <property type="entry name" value="CHROMOSOME 7, WHOLE GENOME SHOTGUN SEQUENCE"/>
    <property type="match status" value="1"/>
</dbReference>
<dbReference type="AlphaFoldDB" id="A0A8H6RFD7"/>
<name>A0A8H6RFD7_9PEZI</name>
<keyword evidence="3" id="KW-1185">Reference proteome</keyword>
<dbReference type="Pfam" id="PF11905">
    <property type="entry name" value="DUF3425"/>
    <property type="match status" value="1"/>
</dbReference>
<dbReference type="PANTHER" id="PTHR38116:SF9">
    <property type="entry name" value="BZIP DOMAIN-CONTAINING PROTEIN"/>
    <property type="match status" value="1"/>
</dbReference>
<dbReference type="Proteomes" id="UP000660729">
    <property type="component" value="Unassembled WGS sequence"/>
</dbReference>
<dbReference type="InterPro" id="IPR021833">
    <property type="entry name" value="DUF3425"/>
</dbReference>
<comment type="caution">
    <text evidence="2">The sequence shown here is derived from an EMBL/GenBank/DDBJ whole genome shotgun (WGS) entry which is preliminary data.</text>
</comment>
<accession>A0A8H6RFD7</accession>
<gene>
    <name evidence="2" type="ORF">HII31_08760</name>
</gene>
<sequence>MATVSEQSVDSWIGVQDPKKRKQIQDRLAQRARRRRLAEAKRSGSTLTAAERADTDWTKAYEVARRKAEKSKASSANECCTMHQDSMSLLPIPLDVYSALWKNGEFMNLSCGTLIPQLSKAFGPEVPGSLRPTDLQITTLHPPWIDRFPFPHMRENFIHLLGVIDPESFLQDIFNMPCFTIEPGGAPWDPKAWKMEKKFRDKWGYLWDKNLFS</sequence>
<evidence type="ECO:0000313" key="2">
    <source>
        <dbReference type="EMBL" id="KAF7189938.1"/>
    </source>
</evidence>
<dbReference type="EMBL" id="JABCIY010000177">
    <property type="protein sequence ID" value="KAF7189938.1"/>
    <property type="molecule type" value="Genomic_DNA"/>
</dbReference>
<protein>
    <recommendedName>
        <fullName evidence="4">BZIP domain-containing protein</fullName>
    </recommendedName>
</protein>
<organism evidence="2 3">
    <name type="scientific">Pseudocercospora fuligena</name>
    <dbReference type="NCBI Taxonomy" id="685502"/>
    <lineage>
        <taxon>Eukaryota</taxon>
        <taxon>Fungi</taxon>
        <taxon>Dikarya</taxon>
        <taxon>Ascomycota</taxon>
        <taxon>Pezizomycotina</taxon>
        <taxon>Dothideomycetes</taxon>
        <taxon>Dothideomycetidae</taxon>
        <taxon>Mycosphaerellales</taxon>
        <taxon>Mycosphaerellaceae</taxon>
        <taxon>Pseudocercospora</taxon>
    </lineage>
</organism>
<reference evidence="2" key="1">
    <citation type="submission" date="2020-04" db="EMBL/GenBank/DDBJ databases">
        <title>Draft genome resource of the tomato pathogen Pseudocercospora fuligena.</title>
        <authorList>
            <person name="Zaccaron A."/>
        </authorList>
    </citation>
    <scope>NUCLEOTIDE SEQUENCE</scope>
    <source>
        <strain evidence="2">PF001</strain>
    </source>
</reference>
<evidence type="ECO:0000313" key="3">
    <source>
        <dbReference type="Proteomes" id="UP000660729"/>
    </source>
</evidence>